<dbReference type="GeneID" id="30010541"/>
<evidence type="ECO:0000256" key="4">
    <source>
        <dbReference type="ARBA" id="ARBA00022989"/>
    </source>
</evidence>
<dbReference type="Gene3D" id="1.20.1250.20">
    <property type="entry name" value="MFS general substrate transporter like domains"/>
    <property type="match status" value="1"/>
</dbReference>
<dbReference type="RefSeq" id="XP_018692442.1">
    <property type="nucleotide sequence ID" value="XM_018837882.1"/>
</dbReference>
<protein>
    <recommendedName>
        <fullName evidence="8">Major facilitator superfamily (MFS) profile domain-containing protein</fullName>
    </recommendedName>
</protein>
<evidence type="ECO:0000256" key="6">
    <source>
        <dbReference type="SAM" id="MobiDB-lite"/>
    </source>
</evidence>
<dbReference type="GO" id="GO:0005351">
    <property type="term" value="F:carbohydrate:proton symporter activity"/>
    <property type="evidence" value="ECO:0007669"/>
    <property type="project" value="TreeGrafter"/>
</dbReference>
<dbReference type="InterPro" id="IPR005828">
    <property type="entry name" value="MFS_sugar_transport-like"/>
</dbReference>
<evidence type="ECO:0000256" key="7">
    <source>
        <dbReference type="SAM" id="Phobius"/>
    </source>
</evidence>
<dbReference type="SUPFAM" id="SSF103473">
    <property type="entry name" value="MFS general substrate transporter"/>
    <property type="match status" value="1"/>
</dbReference>
<dbReference type="OrthoDB" id="6133115at2759"/>
<name>A0A178ZJ57_9EURO</name>
<feature type="transmembrane region" description="Helical" evidence="7">
    <location>
        <begin position="396"/>
        <end position="418"/>
    </location>
</feature>
<organism evidence="9 10">
    <name type="scientific">Fonsecaea erecta</name>
    <dbReference type="NCBI Taxonomy" id="1367422"/>
    <lineage>
        <taxon>Eukaryota</taxon>
        <taxon>Fungi</taxon>
        <taxon>Dikarya</taxon>
        <taxon>Ascomycota</taxon>
        <taxon>Pezizomycotina</taxon>
        <taxon>Eurotiomycetes</taxon>
        <taxon>Chaetothyriomycetidae</taxon>
        <taxon>Chaetothyriales</taxon>
        <taxon>Herpotrichiellaceae</taxon>
        <taxon>Fonsecaea</taxon>
    </lineage>
</organism>
<feature type="region of interest" description="Disordered" evidence="6">
    <location>
        <begin position="1"/>
        <end position="23"/>
    </location>
</feature>
<dbReference type="InterPro" id="IPR005829">
    <property type="entry name" value="Sugar_transporter_CS"/>
</dbReference>
<evidence type="ECO:0000313" key="9">
    <source>
        <dbReference type="EMBL" id="OAP59075.1"/>
    </source>
</evidence>
<feature type="compositionally biased region" description="Basic and acidic residues" evidence="6">
    <location>
        <begin position="1"/>
        <end position="11"/>
    </location>
</feature>
<evidence type="ECO:0000256" key="5">
    <source>
        <dbReference type="ARBA" id="ARBA00023136"/>
    </source>
</evidence>
<feature type="domain" description="Major facilitator superfamily (MFS) profile" evidence="8">
    <location>
        <begin position="33"/>
        <end position="506"/>
    </location>
</feature>
<sequence>MVANTETKEYATEGGLPTSAPSGQRATKQMVLFSMFISLAGWIFNFDLGYGGTVLQMQSYRKSFGQCAPVTDPENLKTAVVCSQTALQQGLVSLTLLFVAVGGACSGVVGTYLGRRGTIQVGALLAAIGAGGMLGTSGNFTAYLVCKCIGGVGLGHIIAAGPVYGAECTIASKRGMLLALYNIGLGSGNAAAAAVCWGSSTYTHSNLAWQIPIICQIPLSVILGTAVLLFPESPRWLLTKGREDAAKRSFAWFYAKSPDHPDVLLQVQDVQRHIDMEKLYGTTSNWTEIYRGTNFRRTTVSGLIMVGLAITGSKFVGPYGAIFLAKVGVKNPFLNNFIIAACTMAGSIPGPVVIEYGGRRFSMLWGYGTMTVCMLIIAIVGSALGPGSSTAKVVLLVFLFLWAYLFGMFIGTSVWIAAPEQHNIRLRTYGQASTTLVYQIFGFTASFYGPYMLSVDYGNMGLNVGYFYAGKQDIHKICEDPFAQAECTGVTFAMLVLTFAFVPETARLTLEQIDEYFFSGRAAWKTSTSRNKKIAKGEVVDHVVELEYAVRKSAL</sequence>
<evidence type="ECO:0000256" key="1">
    <source>
        <dbReference type="ARBA" id="ARBA00004141"/>
    </source>
</evidence>
<keyword evidence="3 7" id="KW-0812">Transmembrane</keyword>
<gene>
    <name evidence="9" type="ORF">AYL99_06373</name>
</gene>
<keyword evidence="10" id="KW-1185">Reference proteome</keyword>
<feature type="transmembrane region" description="Helical" evidence="7">
    <location>
        <begin position="142"/>
        <end position="164"/>
    </location>
</feature>
<proteinExistence type="inferred from homology"/>
<feature type="transmembrane region" description="Helical" evidence="7">
    <location>
        <begin position="176"/>
        <end position="195"/>
    </location>
</feature>
<accession>A0A178ZJ57</accession>
<dbReference type="InterPro" id="IPR050360">
    <property type="entry name" value="MFS_Sugar_Transporters"/>
</dbReference>
<dbReference type="Proteomes" id="UP000078343">
    <property type="component" value="Unassembled WGS sequence"/>
</dbReference>
<dbReference type="PROSITE" id="PS00217">
    <property type="entry name" value="SUGAR_TRANSPORT_2"/>
    <property type="match status" value="1"/>
</dbReference>
<evidence type="ECO:0000256" key="3">
    <source>
        <dbReference type="ARBA" id="ARBA00022692"/>
    </source>
</evidence>
<comment type="caution">
    <text evidence="9">The sequence shown here is derived from an EMBL/GenBank/DDBJ whole genome shotgun (WGS) entry which is preliminary data.</text>
</comment>
<keyword evidence="5 7" id="KW-0472">Membrane</keyword>
<reference evidence="9 10" key="1">
    <citation type="submission" date="2016-04" db="EMBL/GenBank/DDBJ databases">
        <title>Draft genome of Fonsecaea erecta CBS 125763.</title>
        <authorList>
            <person name="Weiss V.A."/>
            <person name="Vicente V.A."/>
            <person name="Raittz R.T."/>
            <person name="Moreno L.F."/>
            <person name="De Souza E.M."/>
            <person name="Pedrosa F.O."/>
            <person name="Steffens M.B."/>
            <person name="Faoro H."/>
            <person name="Tadra-Sfeir M.Z."/>
            <person name="Najafzadeh M.J."/>
            <person name="Felipe M.S."/>
            <person name="Teixeira M."/>
            <person name="Sun J."/>
            <person name="Xi L."/>
            <person name="Gomes R."/>
            <person name="De Azevedo C.M."/>
            <person name="Salgado C.G."/>
            <person name="Da Silva M.B."/>
            <person name="Nascimento M.F."/>
            <person name="Queiroz-Telles F."/>
            <person name="Attili D.S."/>
            <person name="Gorbushina A."/>
        </authorList>
    </citation>
    <scope>NUCLEOTIDE SEQUENCE [LARGE SCALE GENOMIC DNA]</scope>
    <source>
        <strain evidence="9 10">CBS 125763</strain>
    </source>
</reference>
<feature type="transmembrane region" description="Helical" evidence="7">
    <location>
        <begin position="91"/>
        <end position="112"/>
    </location>
</feature>
<feature type="transmembrane region" description="Helical" evidence="7">
    <location>
        <begin position="207"/>
        <end position="230"/>
    </location>
</feature>
<dbReference type="InterPro" id="IPR020846">
    <property type="entry name" value="MFS_dom"/>
</dbReference>
<dbReference type="Pfam" id="PF00083">
    <property type="entry name" value="Sugar_tr"/>
    <property type="match status" value="1"/>
</dbReference>
<dbReference type="AlphaFoldDB" id="A0A178ZJ57"/>
<dbReference type="PANTHER" id="PTHR48022">
    <property type="entry name" value="PLASTIDIC GLUCOSE TRANSPORTER 4"/>
    <property type="match status" value="1"/>
</dbReference>
<feature type="transmembrane region" description="Helical" evidence="7">
    <location>
        <begin position="364"/>
        <end position="384"/>
    </location>
</feature>
<feature type="transmembrane region" description="Helical" evidence="7">
    <location>
        <begin position="300"/>
        <end position="325"/>
    </location>
</feature>
<evidence type="ECO:0000259" key="8">
    <source>
        <dbReference type="PROSITE" id="PS50850"/>
    </source>
</evidence>
<evidence type="ECO:0000256" key="2">
    <source>
        <dbReference type="ARBA" id="ARBA00010992"/>
    </source>
</evidence>
<evidence type="ECO:0000313" key="10">
    <source>
        <dbReference type="Proteomes" id="UP000078343"/>
    </source>
</evidence>
<feature type="transmembrane region" description="Helical" evidence="7">
    <location>
        <begin position="337"/>
        <end position="357"/>
    </location>
</feature>
<feature type="transmembrane region" description="Helical" evidence="7">
    <location>
        <begin position="119"/>
        <end position="136"/>
    </location>
</feature>
<dbReference type="EMBL" id="LVYI01000005">
    <property type="protein sequence ID" value="OAP59075.1"/>
    <property type="molecule type" value="Genomic_DNA"/>
</dbReference>
<comment type="similarity">
    <text evidence="2">Belongs to the major facilitator superfamily. Sugar transporter (TC 2.A.1.1) family.</text>
</comment>
<comment type="subcellular location">
    <subcellularLocation>
        <location evidence="1">Membrane</location>
        <topology evidence="1">Multi-pass membrane protein</topology>
    </subcellularLocation>
</comment>
<dbReference type="InterPro" id="IPR036259">
    <property type="entry name" value="MFS_trans_sf"/>
</dbReference>
<dbReference type="PANTHER" id="PTHR48022:SF2">
    <property type="entry name" value="PLASTIDIC GLUCOSE TRANSPORTER 4"/>
    <property type="match status" value="1"/>
</dbReference>
<feature type="transmembrane region" description="Helical" evidence="7">
    <location>
        <begin position="30"/>
        <end position="50"/>
    </location>
</feature>
<dbReference type="GO" id="GO:0016020">
    <property type="term" value="C:membrane"/>
    <property type="evidence" value="ECO:0007669"/>
    <property type="project" value="UniProtKB-SubCell"/>
</dbReference>
<keyword evidence="4 7" id="KW-1133">Transmembrane helix</keyword>
<dbReference type="PROSITE" id="PS50850">
    <property type="entry name" value="MFS"/>
    <property type="match status" value="1"/>
</dbReference>